<organism evidence="2 3">
    <name type="scientific">Natronospira bacteriovora</name>
    <dbReference type="NCBI Taxonomy" id="3069753"/>
    <lineage>
        <taxon>Bacteria</taxon>
        <taxon>Pseudomonadati</taxon>
        <taxon>Pseudomonadota</taxon>
        <taxon>Gammaproteobacteria</taxon>
        <taxon>Natronospirales</taxon>
        <taxon>Natronospiraceae</taxon>
        <taxon>Natronospira</taxon>
    </lineage>
</organism>
<sequence length="301" mass="33018">MSGLALQQYRIRAAGVFAQVLSEDRRRELREVMAELAVTPLRRSNRFISLAVLAAELCQRDLGHPPPADAGVYLATAHGSFTDTVTLLRHQLVNQQPVTPFRFVNVLSNVAGFHVAARLGTQGENLAISRLRGAFDAAIETASLDLALGKNDCALVGGVDEGDDCLTLHRQRTGTPRDRQPGEGAGWLVLAPARVGEPADLEHLGDFLDWQAVRATIDTRSPDWIAAGPESWHRPASLPKAFPDIPCWDYHDHMGWSPTNTAAAFARHHLNGRGRLLHLDRSAPGGAWRLWLLHARHHEPA</sequence>
<feature type="domain" description="Beta-ketoacyl synthase-like N-terminal" evidence="1">
    <location>
        <begin position="45"/>
        <end position="160"/>
    </location>
</feature>
<keyword evidence="3" id="KW-1185">Reference proteome</keyword>
<dbReference type="Pfam" id="PF00109">
    <property type="entry name" value="ketoacyl-synt"/>
    <property type="match status" value="1"/>
</dbReference>
<comment type="caution">
    <text evidence="2">The sequence shown here is derived from an EMBL/GenBank/DDBJ whole genome shotgun (WGS) entry which is preliminary data.</text>
</comment>
<evidence type="ECO:0000313" key="3">
    <source>
        <dbReference type="Proteomes" id="UP001239019"/>
    </source>
</evidence>
<gene>
    <name evidence="2" type="ORF">RBH19_08955</name>
</gene>
<dbReference type="RefSeq" id="WP_306728501.1">
    <property type="nucleotide sequence ID" value="NZ_JAVDDT010000005.1"/>
</dbReference>
<reference evidence="2 3" key="1">
    <citation type="submission" date="2023-08" db="EMBL/GenBank/DDBJ databases">
        <title>Whole-genome sequencing of halo(alkali)philic microorganisms from hypersaline lakes.</title>
        <authorList>
            <person name="Sorokin D.Y."/>
            <person name="Abbas B."/>
            <person name="Merkel A.Y."/>
        </authorList>
    </citation>
    <scope>NUCLEOTIDE SEQUENCE [LARGE SCALE GENOMIC DNA]</scope>
    <source>
        <strain evidence="2 3">AB-CW4</strain>
    </source>
</reference>
<accession>A0ABU0W7K8</accession>
<dbReference type="SUPFAM" id="SSF53901">
    <property type="entry name" value="Thiolase-like"/>
    <property type="match status" value="1"/>
</dbReference>
<name>A0ABU0W7K8_9GAMM</name>
<protein>
    <submittedName>
        <fullName evidence="2">Beta-ketoacyl synthase N-terminal-like domain-containing protein</fullName>
    </submittedName>
</protein>
<dbReference type="EMBL" id="JAVDDT010000005">
    <property type="protein sequence ID" value="MDQ2070002.1"/>
    <property type="molecule type" value="Genomic_DNA"/>
</dbReference>
<dbReference type="InterPro" id="IPR016039">
    <property type="entry name" value="Thiolase-like"/>
</dbReference>
<dbReference type="Gene3D" id="3.40.47.10">
    <property type="match status" value="1"/>
</dbReference>
<proteinExistence type="predicted"/>
<evidence type="ECO:0000259" key="1">
    <source>
        <dbReference type="Pfam" id="PF00109"/>
    </source>
</evidence>
<dbReference type="Proteomes" id="UP001239019">
    <property type="component" value="Unassembled WGS sequence"/>
</dbReference>
<evidence type="ECO:0000313" key="2">
    <source>
        <dbReference type="EMBL" id="MDQ2070002.1"/>
    </source>
</evidence>
<dbReference type="InterPro" id="IPR014030">
    <property type="entry name" value="Ketoacyl_synth_N"/>
</dbReference>